<feature type="domain" description="PH" evidence="8">
    <location>
        <begin position="486"/>
        <end position="618"/>
    </location>
</feature>
<dbReference type="PRINTS" id="PR01433">
    <property type="entry name" value="POLYCYSTIN2"/>
</dbReference>
<accession>A0AAD5QCR2</accession>
<dbReference type="PROSITE" id="PS50003">
    <property type="entry name" value="PH_DOMAIN"/>
    <property type="match status" value="1"/>
</dbReference>
<dbReference type="GO" id="GO:0016020">
    <property type="term" value="C:membrane"/>
    <property type="evidence" value="ECO:0007669"/>
    <property type="project" value="UniProtKB-SubCell"/>
</dbReference>
<feature type="transmembrane region" description="Helical" evidence="7">
    <location>
        <begin position="962"/>
        <end position="985"/>
    </location>
</feature>
<evidence type="ECO:0000256" key="5">
    <source>
        <dbReference type="SAM" id="Coils"/>
    </source>
</evidence>
<dbReference type="SUPFAM" id="SSF50729">
    <property type="entry name" value="PH domain-like"/>
    <property type="match status" value="1"/>
</dbReference>
<evidence type="ECO:0000256" key="6">
    <source>
        <dbReference type="SAM" id="MobiDB-lite"/>
    </source>
</evidence>
<evidence type="ECO:0000313" key="10">
    <source>
        <dbReference type="Proteomes" id="UP001209570"/>
    </source>
</evidence>
<dbReference type="InterPro" id="IPR036543">
    <property type="entry name" value="Guanylate-bd_C_sf"/>
</dbReference>
<keyword evidence="2 7" id="KW-0812">Transmembrane</keyword>
<gene>
    <name evidence="9" type="ORF">P43SY_001193</name>
</gene>
<dbReference type="Gene3D" id="2.30.29.30">
    <property type="entry name" value="Pleckstrin-homology domain (PH domain)/Phosphotyrosine-binding domain (PTB)"/>
    <property type="match status" value="1"/>
</dbReference>
<feature type="transmembrane region" description="Helical" evidence="7">
    <location>
        <begin position="880"/>
        <end position="898"/>
    </location>
</feature>
<dbReference type="InterPro" id="IPR027417">
    <property type="entry name" value="P-loop_NTPase"/>
</dbReference>
<dbReference type="CDD" id="cd00821">
    <property type="entry name" value="PH"/>
    <property type="match status" value="1"/>
</dbReference>
<feature type="compositionally biased region" description="Low complexity" evidence="6">
    <location>
        <begin position="1194"/>
        <end position="1203"/>
    </location>
</feature>
<dbReference type="InterPro" id="IPR001849">
    <property type="entry name" value="PH_domain"/>
</dbReference>
<feature type="region of interest" description="Disordered" evidence="6">
    <location>
        <begin position="1194"/>
        <end position="1215"/>
    </location>
</feature>
<dbReference type="InterPro" id="IPR051223">
    <property type="entry name" value="Polycystin"/>
</dbReference>
<organism evidence="9 10">
    <name type="scientific">Pythium insidiosum</name>
    <name type="common">Pythiosis disease agent</name>
    <dbReference type="NCBI Taxonomy" id="114742"/>
    <lineage>
        <taxon>Eukaryota</taxon>
        <taxon>Sar</taxon>
        <taxon>Stramenopiles</taxon>
        <taxon>Oomycota</taxon>
        <taxon>Peronosporomycetes</taxon>
        <taxon>Pythiales</taxon>
        <taxon>Pythiaceae</taxon>
        <taxon>Pythium</taxon>
    </lineage>
</organism>
<feature type="coiled-coil region" evidence="5">
    <location>
        <begin position="438"/>
        <end position="465"/>
    </location>
</feature>
<evidence type="ECO:0000256" key="7">
    <source>
        <dbReference type="SAM" id="Phobius"/>
    </source>
</evidence>
<evidence type="ECO:0000256" key="1">
    <source>
        <dbReference type="ARBA" id="ARBA00004141"/>
    </source>
</evidence>
<comment type="caution">
    <text evidence="9">The sequence shown here is derived from an EMBL/GenBank/DDBJ whole genome shotgun (WGS) entry which is preliminary data.</text>
</comment>
<dbReference type="InterPro" id="IPR011993">
    <property type="entry name" value="PH-like_dom_sf"/>
</dbReference>
<dbReference type="GO" id="GO:0003924">
    <property type="term" value="F:GTPase activity"/>
    <property type="evidence" value="ECO:0007669"/>
    <property type="project" value="InterPro"/>
</dbReference>
<dbReference type="GO" id="GO:0005509">
    <property type="term" value="F:calcium ion binding"/>
    <property type="evidence" value="ECO:0007669"/>
    <property type="project" value="InterPro"/>
</dbReference>
<dbReference type="AlphaFoldDB" id="A0AAD5QCR2"/>
<dbReference type="Gene3D" id="3.40.50.300">
    <property type="entry name" value="P-loop containing nucleotide triphosphate hydrolases"/>
    <property type="match status" value="1"/>
</dbReference>
<dbReference type="InterPro" id="IPR013122">
    <property type="entry name" value="PKD1_2_channel"/>
</dbReference>
<dbReference type="EMBL" id="JAKCXM010000051">
    <property type="protein sequence ID" value="KAJ0405049.1"/>
    <property type="molecule type" value="Genomic_DNA"/>
</dbReference>
<proteinExistence type="predicted"/>
<evidence type="ECO:0000256" key="2">
    <source>
        <dbReference type="ARBA" id="ARBA00022692"/>
    </source>
</evidence>
<evidence type="ECO:0000259" key="8">
    <source>
        <dbReference type="PROSITE" id="PS50003"/>
    </source>
</evidence>
<protein>
    <recommendedName>
        <fullName evidence="8">PH domain-containing protein</fullName>
    </recommendedName>
</protein>
<dbReference type="Proteomes" id="UP001209570">
    <property type="component" value="Unassembled WGS sequence"/>
</dbReference>
<feature type="transmembrane region" description="Helical" evidence="7">
    <location>
        <begin position="839"/>
        <end position="859"/>
    </location>
</feature>
<evidence type="ECO:0000256" key="3">
    <source>
        <dbReference type="ARBA" id="ARBA00022989"/>
    </source>
</evidence>
<dbReference type="Gene3D" id="1.10.287.70">
    <property type="match status" value="1"/>
</dbReference>
<feature type="transmembrane region" description="Helical" evidence="7">
    <location>
        <begin position="1031"/>
        <end position="1056"/>
    </location>
</feature>
<evidence type="ECO:0000256" key="4">
    <source>
        <dbReference type="ARBA" id="ARBA00023136"/>
    </source>
</evidence>
<keyword evidence="3 7" id="KW-1133">Transmembrane helix</keyword>
<keyword evidence="10" id="KW-1185">Reference proteome</keyword>
<comment type="subcellular location">
    <subcellularLocation>
        <location evidence="1">Membrane</location>
        <topology evidence="1">Multi-pass membrane protein</topology>
    </subcellularLocation>
</comment>
<dbReference type="InterPro" id="IPR003915">
    <property type="entry name" value="PKD_2"/>
</dbReference>
<dbReference type="SUPFAM" id="SSF48340">
    <property type="entry name" value="Interferon-induced guanylate-binding protein 1 (GBP1), C-terminal domain"/>
    <property type="match status" value="1"/>
</dbReference>
<evidence type="ECO:0000313" key="9">
    <source>
        <dbReference type="EMBL" id="KAJ0405049.1"/>
    </source>
</evidence>
<dbReference type="GO" id="GO:0005525">
    <property type="term" value="F:GTP binding"/>
    <property type="evidence" value="ECO:0007669"/>
    <property type="project" value="InterPro"/>
</dbReference>
<reference evidence="9" key="1">
    <citation type="submission" date="2021-12" db="EMBL/GenBank/DDBJ databases">
        <title>Prjna785345.</title>
        <authorList>
            <person name="Rujirawat T."/>
            <person name="Krajaejun T."/>
        </authorList>
    </citation>
    <scope>NUCLEOTIDE SEQUENCE</scope>
    <source>
        <strain evidence="9">Pi057C3</strain>
    </source>
</reference>
<dbReference type="Pfam" id="PF08016">
    <property type="entry name" value="PKD_channel"/>
    <property type="match status" value="1"/>
</dbReference>
<keyword evidence="4 7" id="KW-0472">Membrane</keyword>
<dbReference type="Pfam" id="PF00169">
    <property type="entry name" value="PH"/>
    <property type="match status" value="1"/>
</dbReference>
<sequence>MATTRVAPDLLFAGRLLRVKDATGEIQIEKDAITFLQKLADPLTVVSVHGAKGSGKTTLVHDLVAKANENAEELVTVVELPHPNDVSGVWLYVKRAHYSSVKYIAIIDRPGFSGAANVTSGDLKERVGEKNVPTQEVEQTYLRTVFANQPPHHVRLYEQLRTAFPDQICCPIPHPDSTAYNKRVDKLSRVLMESGRNRYLKGVMLNGPLFGSILVSMLAHRDNIYQAFRGRVWKDIIHNCCLNIVESAIKLYKCRMAEQVAGIVDTSDLGDYTPLFVPKQPRPPVELPCESDMLHTIHLEAKRLAKLNLRTMPVRSGKLNQLLQKLFKDLVDSLYSKVKEENNRLSSDLCRALLTQLFEKLQEKMKRHLEIKDGPDSDAYAAQRSDFKRFFHNYQLYLYELMGEYTELAKGPVKEAMGAQMEVNKQLVEVARLQSMRKEALEGAIEDLSSMHEMATKQKQLLEEAAFVSVQLPSQKVIEAAQETEVMHLQGYLIKQGGGGNAFNPLGRRNWKQRYFILTGDSLCYAKTKDEYERGKIIKELRITGCRIEPSMDAGEGFNIIPPESGKSSHVYELQKGLFDKNSKKRSSQADNGRIFKLRAQSIEERDAWIEKLRHCSIMQFNLNAMKPAASTPSMYRLSSYMHARTGLQTSRPKRIAVPQEFLVRDLKEKRKFRFLSRKLTVFVTFVVIYVAVLLLDRDISGRSVVRRIITKELLDSTRAASGITYSAINSISEFWDWFSNSFLEIVYSTTDSTGLPRSPDELYTIASHTTISYRWIDRQTKSVEITMPLYNRNLKLWSIVNLQVDFDLAGGVTPNSFIHVTNLEPYDLTNKRNVVRGILEIIFVVHVVYFFLLELWDICVLSNGSLRTYMIRYGIVNNLGDWANILVNFFICLWRFFCQSNPTRKKLLEIETFDTYVSAMSLAIWDEVLLAMNICNMLLLTARTLKYFQVTNGGRRLMNSVYGAMPEVLSFLPIYFSVIMGYTFAGHMLYGLSFIEWSTFPRALFRVFEMNFGLYDPAPIYDTGGYLSAIYIYSSTIVFCILMLNVFMAIVMSAWEQLSEREAEKAKERAEYASKLTCVDMLHLVLMKEDAIDTLVDIAISLEGHDMITQGLFSQEFKATGLEIAPTTWNRITQWYWEESGNVAAEVVMPSLPHTSKTTKSPTIGDLGATDDIVVVNSARNLETSSGLGLQVKSSVQSSSKGQATAKVTPEISQ</sequence>
<dbReference type="SMART" id="SM00233">
    <property type="entry name" value="PH"/>
    <property type="match status" value="1"/>
</dbReference>
<dbReference type="PANTHER" id="PTHR10877">
    <property type="entry name" value="POLYCYSTIN FAMILY MEMBER"/>
    <property type="match status" value="1"/>
</dbReference>
<feature type="transmembrane region" description="Helical" evidence="7">
    <location>
        <begin position="680"/>
        <end position="696"/>
    </location>
</feature>
<name>A0AAD5QCR2_PYTIN</name>
<keyword evidence="5" id="KW-0175">Coiled coil</keyword>
<dbReference type="PANTHER" id="PTHR10877:SF183">
    <property type="entry name" value="AT14535P-RELATED"/>
    <property type="match status" value="1"/>
</dbReference>